<dbReference type="Proteomes" id="UP000439994">
    <property type="component" value="Unassembled WGS sequence"/>
</dbReference>
<name>A0A6N8F8H4_9GAMM</name>
<protein>
    <submittedName>
        <fullName evidence="1">Uncharacterized protein</fullName>
    </submittedName>
</protein>
<gene>
    <name evidence="1" type="ORF">GNP35_09555</name>
</gene>
<accession>A0A6N8F8H4</accession>
<dbReference type="EMBL" id="WOCD01000003">
    <property type="protein sequence ID" value="MUH72713.1"/>
    <property type="molecule type" value="Genomic_DNA"/>
</dbReference>
<sequence>MIDQVATKKKVLSRKSTEVVAYIQQVEKAKRDAEVLTLREWFDTTPKHQQEVIDYMEKYKQLGRLGKELHNRGVARVTERFGDDVRTLVEATYQRGLLDIVAPLAALACVTKKS</sequence>
<dbReference type="RefSeq" id="WP_155695866.1">
    <property type="nucleotide sequence ID" value="NZ_WOCD01000003.1"/>
</dbReference>
<dbReference type="AlphaFoldDB" id="A0A6N8F8H4"/>
<organism evidence="1 2">
    <name type="scientific">Psychrosphaera haliotis</name>
    <dbReference type="NCBI Taxonomy" id="555083"/>
    <lineage>
        <taxon>Bacteria</taxon>
        <taxon>Pseudomonadati</taxon>
        <taxon>Pseudomonadota</taxon>
        <taxon>Gammaproteobacteria</taxon>
        <taxon>Alteromonadales</taxon>
        <taxon>Pseudoalteromonadaceae</taxon>
        <taxon>Psychrosphaera</taxon>
    </lineage>
</organism>
<comment type="caution">
    <text evidence="1">The sequence shown here is derived from an EMBL/GenBank/DDBJ whole genome shotgun (WGS) entry which is preliminary data.</text>
</comment>
<dbReference type="OrthoDB" id="6693488at2"/>
<evidence type="ECO:0000313" key="1">
    <source>
        <dbReference type="EMBL" id="MUH72713.1"/>
    </source>
</evidence>
<keyword evidence="2" id="KW-1185">Reference proteome</keyword>
<evidence type="ECO:0000313" key="2">
    <source>
        <dbReference type="Proteomes" id="UP000439994"/>
    </source>
</evidence>
<proteinExistence type="predicted"/>
<reference evidence="1 2" key="1">
    <citation type="submission" date="2019-11" db="EMBL/GenBank/DDBJ databases">
        <title>P. haliotis isolates from Z. marina roots.</title>
        <authorList>
            <person name="Cohen M."/>
            <person name="Jospin G."/>
            <person name="Eisen J.A."/>
            <person name="Coil D.A."/>
        </authorList>
    </citation>
    <scope>NUCLEOTIDE SEQUENCE [LARGE SCALE GENOMIC DNA]</scope>
    <source>
        <strain evidence="1 2">UCD-MCMsp1aY</strain>
    </source>
</reference>